<accession>A0A1I0QS44</accession>
<feature type="transmembrane region" description="Helical" evidence="1">
    <location>
        <begin position="273"/>
        <end position="298"/>
    </location>
</feature>
<feature type="transmembrane region" description="Helical" evidence="1">
    <location>
        <begin position="124"/>
        <end position="141"/>
    </location>
</feature>
<feature type="transmembrane region" description="Helical" evidence="1">
    <location>
        <begin position="77"/>
        <end position="95"/>
    </location>
</feature>
<sequence length="313" mass="35757">MRGKSWLKYLVYAVLVAAMVMLSAYIEEKFIRGRLSDWRYPMACMVICITIGLLLGGEYLLKEIKKGGRWGIDFPKLILVGLPALYFSIANFGFASDSPLWSNMIKNVSYTVCEVCGIVSYWTGYVRIFQVILGYIIITSFYKRTKDDLHNQIPTSNFKSWLRYLVNIVLIVIVVFLRERTESAIVSGNHMRQMDGKYIIYGMVMCIAIGFLLGGENLFIEIKKQGKWKINLPKVILLGLPALYISLAALGYIPIHWLATIYNSPIGVIFHPWTVICMNICYAEYITLIEVILGYVIITSFYKFSKNGLTHNQ</sequence>
<keyword evidence="1" id="KW-1133">Transmembrane helix</keyword>
<dbReference type="Proteomes" id="UP000199701">
    <property type="component" value="Unassembled WGS sequence"/>
</dbReference>
<evidence type="ECO:0000313" key="3">
    <source>
        <dbReference type="Proteomes" id="UP000199701"/>
    </source>
</evidence>
<feature type="transmembrane region" description="Helical" evidence="1">
    <location>
        <begin position="7"/>
        <end position="26"/>
    </location>
</feature>
<feature type="transmembrane region" description="Helical" evidence="1">
    <location>
        <begin position="161"/>
        <end position="178"/>
    </location>
</feature>
<evidence type="ECO:0000256" key="1">
    <source>
        <dbReference type="SAM" id="Phobius"/>
    </source>
</evidence>
<feature type="transmembrane region" description="Helical" evidence="1">
    <location>
        <begin position="198"/>
        <end position="220"/>
    </location>
</feature>
<keyword evidence="3" id="KW-1185">Reference proteome</keyword>
<feature type="transmembrane region" description="Helical" evidence="1">
    <location>
        <begin position="38"/>
        <end position="56"/>
    </location>
</feature>
<organism evidence="2 3">
    <name type="scientific">[Clostridium] fimetarium</name>
    <dbReference type="NCBI Taxonomy" id="99656"/>
    <lineage>
        <taxon>Bacteria</taxon>
        <taxon>Bacillati</taxon>
        <taxon>Bacillota</taxon>
        <taxon>Clostridia</taxon>
        <taxon>Lachnospirales</taxon>
        <taxon>Lachnospiraceae</taxon>
    </lineage>
</organism>
<name>A0A1I0QS44_9FIRM</name>
<keyword evidence="1" id="KW-0812">Transmembrane</keyword>
<proteinExistence type="predicted"/>
<gene>
    <name evidence="2" type="ORF">SAMN05421659_10952</name>
</gene>
<dbReference type="AlphaFoldDB" id="A0A1I0QS44"/>
<dbReference type="RefSeq" id="WP_092454362.1">
    <property type="nucleotide sequence ID" value="NZ_FOJI01000009.1"/>
</dbReference>
<protein>
    <submittedName>
        <fullName evidence="2">Uncharacterized protein</fullName>
    </submittedName>
</protein>
<reference evidence="2 3" key="1">
    <citation type="submission" date="2016-10" db="EMBL/GenBank/DDBJ databases">
        <authorList>
            <person name="de Groot N.N."/>
        </authorList>
    </citation>
    <scope>NUCLEOTIDE SEQUENCE [LARGE SCALE GENOMIC DNA]</scope>
    <source>
        <strain evidence="2 3">DSM 9179</strain>
    </source>
</reference>
<dbReference type="OrthoDB" id="2973330at2"/>
<feature type="transmembrane region" description="Helical" evidence="1">
    <location>
        <begin position="232"/>
        <end position="253"/>
    </location>
</feature>
<dbReference type="STRING" id="99656.SAMN05421659_10952"/>
<keyword evidence="1" id="KW-0472">Membrane</keyword>
<dbReference type="EMBL" id="FOJI01000009">
    <property type="protein sequence ID" value="SEW30417.1"/>
    <property type="molecule type" value="Genomic_DNA"/>
</dbReference>
<evidence type="ECO:0000313" key="2">
    <source>
        <dbReference type="EMBL" id="SEW30417.1"/>
    </source>
</evidence>